<comment type="similarity">
    <text evidence="2 7">Belongs to the UPF0056 (MarC) family.</text>
</comment>
<dbReference type="InterPro" id="IPR002771">
    <property type="entry name" value="Multi_antbiot-R_MarC"/>
</dbReference>
<dbReference type="GO" id="GO:0005886">
    <property type="term" value="C:plasma membrane"/>
    <property type="evidence" value="ECO:0007669"/>
    <property type="project" value="UniProtKB-SubCell"/>
</dbReference>
<evidence type="ECO:0000256" key="5">
    <source>
        <dbReference type="ARBA" id="ARBA00022989"/>
    </source>
</evidence>
<dbReference type="KEGG" id="mten:GWK48_03305"/>
<dbReference type="GeneID" id="55640944"/>
<dbReference type="OrthoDB" id="10856at2157"/>
<feature type="transmembrane region" description="Helical" evidence="7">
    <location>
        <begin position="111"/>
        <end position="131"/>
    </location>
</feature>
<keyword evidence="9" id="KW-1185">Reference proteome</keyword>
<evidence type="ECO:0000256" key="7">
    <source>
        <dbReference type="RuleBase" id="RU362048"/>
    </source>
</evidence>
<keyword evidence="3" id="KW-1003">Cell membrane</keyword>
<feature type="transmembrane region" description="Helical" evidence="7">
    <location>
        <begin position="6"/>
        <end position="31"/>
    </location>
</feature>
<evidence type="ECO:0000313" key="8">
    <source>
        <dbReference type="EMBL" id="QKR00969.1"/>
    </source>
</evidence>
<accession>A0A6N0NZJ7</accession>
<dbReference type="PANTHER" id="PTHR33508:SF1">
    <property type="entry name" value="UPF0056 MEMBRANE PROTEIN YHCE"/>
    <property type="match status" value="1"/>
</dbReference>
<evidence type="ECO:0000256" key="4">
    <source>
        <dbReference type="ARBA" id="ARBA00022692"/>
    </source>
</evidence>
<feature type="transmembrane region" description="Helical" evidence="7">
    <location>
        <begin position="176"/>
        <end position="195"/>
    </location>
</feature>
<feature type="transmembrane region" description="Helical" evidence="7">
    <location>
        <begin position="81"/>
        <end position="99"/>
    </location>
</feature>
<keyword evidence="4 7" id="KW-0812">Transmembrane</keyword>
<evidence type="ECO:0000256" key="1">
    <source>
        <dbReference type="ARBA" id="ARBA00004651"/>
    </source>
</evidence>
<evidence type="ECO:0000256" key="2">
    <source>
        <dbReference type="ARBA" id="ARBA00009784"/>
    </source>
</evidence>
<sequence>MMSLDNILVIAIKVFAVMDPFSIIPYILSIFEEATQGGENMKWTYLVNKVEVAVVILVLIFSVIGRFILLFLGIQPYSLEIGGGILLVYLGIDTLGGFQQLKFLSKRLEEAVVTPIATPLIVGPGTMTALVSLSVQNSVLELAVGSMIAALLTYLVLLTGPLLIKVLGRTGTVAAGRFTAIIIAAFGVQLIITGISQVKIV</sequence>
<keyword evidence="6 7" id="KW-0472">Membrane</keyword>
<dbReference type="Proteomes" id="UP000509301">
    <property type="component" value="Chromosome"/>
</dbReference>
<dbReference type="AlphaFoldDB" id="A0A6N0NZJ7"/>
<gene>
    <name evidence="8" type="ORF">GWK48_03305</name>
</gene>
<comment type="subcellular location">
    <subcellularLocation>
        <location evidence="1 7">Cell membrane</location>
        <topology evidence="1 7">Multi-pass membrane protein</topology>
    </subcellularLocation>
</comment>
<dbReference type="RefSeq" id="WP_174632485.1">
    <property type="nucleotide sequence ID" value="NZ_CP049074.1"/>
</dbReference>
<feature type="transmembrane region" description="Helical" evidence="7">
    <location>
        <begin position="143"/>
        <end position="164"/>
    </location>
</feature>
<name>A0A6N0NZJ7_9CREN</name>
<reference evidence="8 9" key="1">
    <citation type="submission" date="2020-02" db="EMBL/GenBank/DDBJ databases">
        <title>Comparative genome analysis reveals the metabolism and evolution of the thermophilic archaeal genus Metallosphaera.</title>
        <authorList>
            <person name="Jiang C."/>
        </authorList>
    </citation>
    <scope>NUCLEOTIDE SEQUENCE [LARGE SCALE GENOMIC DNA]</scope>
    <source>
        <strain evidence="8 9">Ric-A</strain>
    </source>
</reference>
<dbReference type="EMBL" id="CP049074">
    <property type="protein sequence ID" value="QKR00969.1"/>
    <property type="molecule type" value="Genomic_DNA"/>
</dbReference>
<evidence type="ECO:0000256" key="6">
    <source>
        <dbReference type="ARBA" id="ARBA00023136"/>
    </source>
</evidence>
<organism evidence="8 9">
    <name type="scientific">Metallosphaera tengchongensis</name>
    <dbReference type="NCBI Taxonomy" id="1532350"/>
    <lineage>
        <taxon>Archaea</taxon>
        <taxon>Thermoproteota</taxon>
        <taxon>Thermoprotei</taxon>
        <taxon>Sulfolobales</taxon>
        <taxon>Sulfolobaceae</taxon>
        <taxon>Metallosphaera</taxon>
    </lineage>
</organism>
<dbReference type="Pfam" id="PF01914">
    <property type="entry name" value="MarC"/>
    <property type="match status" value="1"/>
</dbReference>
<protein>
    <recommendedName>
        <fullName evidence="7">UPF0056 membrane protein</fullName>
    </recommendedName>
</protein>
<proteinExistence type="inferred from homology"/>
<evidence type="ECO:0000256" key="3">
    <source>
        <dbReference type="ARBA" id="ARBA00022475"/>
    </source>
</evidence>
<evidence type="ECO:0000313" key="9">
    <source>
        <dbReference type="Proteomes" id="UP000509301"/>
    </source>
</evidence>
<keyword evidence="5 7" id="KW-1133">Transmembrane helix</keyword>
<feature type="transmembrane region" description="Helical" evidence="7">
    <location>
        <begin position="52"/>
        <end position="75"/>
    </location>
</feature>
<dbReference type="PANTHER" id="PTHR33508">
    <property type="entry name" value="UPF0056 MEMBRANE PROTEIN YHCE"/>
    <property type="match status" value="1"/>
</dbReference>